<dbReference type="AlphaFoldDB" id="A0A7Y4EGF0"/>
<dbReference type="Proteomes" id="UP000565719">
    <property type="component" value="Unassembled WGS sequence"/>
</dbReference>
<protein>
    <submittedName>
        <fullName evidence="1">Uncharacterized protein</fullName>
    </submittedName>
</protein>
<reference evidence="1 2" key="1">
    <citation type="submission" date="2019-09" db="EMBL/GenBank/DDBJ databases">
        <title>Draft genome sequencing and comparative genomics of hatchery-associated Vibrios.</title>
        <authorList>
            <person name="Kehlet-Delgado H."/>
            <person name="Mueller R.S."/>
        </authorList>
    </citation>
    <scope>NUCLEOTIDE SEQUENCE [LARGE SCALE GENOMIC DNA]</scope>
    <source>
        <strain evidence="1 2">99-46-Y</strain>
    </source>
</reference>
<dbReference type="EMBL" id="VTXC01000097">
    <property type="protein sequence ID" value="NOH73413.1"/>
    <property type="molecule type" value="Genomic_DNA"/>
</dbReference>
<name>A0A7Y4EGF0_9VIBR</name>
<sequence length="85" mass="9666">MLVIVSYALVEAPSPIDVINHMCSGAYHCLDNRFVSDNTVVNVMCCEYTGYVEVCLGNMDMNVDRIIWMDEYPDTLRFQSCTAKM</sequence>
<accession>A0A7Y4EGF0</accession>
<evidence type="ECO:0000313" key="1">
    <source>
        <dbReference type="EMBL" id="NOH73413.1"/>
    </source>
</evidence>
<dbReference type="RefSeq" id="WP_171362356.1">
    <property type="nucleotide sequence ID" value="NZ_VTXC01000097.1"/>
</dbReference>
<proteinExistence type="predicted"/>
<organism evidence="1 2">
    <name type="scientific">Vibrio pectenicida</name>
    <dbReference type="NCBI Taxonomy" id="62763"/>
    <lineage>
        <taxon>Bacteria</taxon>
        <taxon>Pseudomonadati</taxon>
        <taxon>Pseudomonadota</taxon>
        <taxon>Gammaproteobacteria</taxon>
        <taxon>Vibrionales</taxon>
        <taxon>Vibrionaceae</taxon>
        <taxon>Vibrio</taxon>
    </lineage>
</organism>
<comment type="caution">
    <text evidence="1">The sequence shown here is derived from an EMBL/GenBank/DDBJ whole genome shotgun (WGS) entry which is preliminary data.</text>
</comment>
<gene>
    <name evidence="1" type="ORF">F0225_19055</name>
</gene>
<evidence type="ECO:0000313" key="2">
    <source>
        <dbReference type="Proteomes" id="UP000565719"/>
    </source>
</evidence>